<gene>
    <name evidence="2" type="ORF">VB854_25635</name>
</gene>
<keyword evidence="1" id="KW-1133">Transmembrane helix</keyword>
<name>A0ABU5U580_9CYAN</name>
<protein>
    <submittedName>
        <fullName evidence="2">Uncharacterized protein</fullName>
    </submittedName>
</protein>
<evidence type="ECO:0000313" key="3">
    <source>
        <dbReference type="Proteomes" id="UP001301728"/>
    </source>
</evidence>
<accession>A0ABU5U580</accession>
<evidence type="ECO:0000313" key="2">
    <source>
        <dbReference type="EMBL" id="MEA5522324.1"/>
    </source>
</evidence>
<dbReference type="Proteomes" id="UP001301728">
    <property type="component" value="Unassembled WGS sequence"/>
</dbReference>
<dbReference type="RefSeq" id="WP_323220352.1">
    <property type="nucleotide sequence ID" value="NZ_JAYGHT010000163.1"/>
</dbReference>
<keyword evidence="1" id="KW-0472">Membrane</keyword>
<comment type="caution">
    <text evidence="2">The sequence shown here is derived from an EMBL/GenBank/DDBJ whole genome shotgun (WGS) entry which is preliminary data.</text>
</comment>
<reference evidence="2 3" key="1">
    <citation type="submission" date="2023-12" db="EMBL/GenBank/DDBJ databases">
        <title>Baltic Sea Cyanobacteria.</title>
        <authorList>
            <person name="Delbaje E."/>
            <person name="Fewer D.P."/>
            <person name="Shishido T.K."/>
        </authorList>
    </citation>
    <scope>NUCLEOTIDE SEQUENCE [LARGE SCALE GENOMIC DNA]</scope>
    <source>
        <strain evidence="2 3">CCNP 1315</strain>
    </source>
</reference>
<dbReference type="EMBL" id="JAYGHT010000163">
    <property type="protein sequence ID" value="MEA5522324.1"/>
    <property type="molecule type" value="Genomic_DNA"/>
</dbReference>
<keyword evidence="3" id="KW-1185">Reference proteome</keyword>
<feature type="transmembrane region" description="Helical" evidence="1">
    <location>
        <begin position="40"/>
        <end position="60"/>
    </location>
</feature>
<proteinExistence type="predicted"/>
<organism evidence="2 3">
    <name type="scientific">Limnoraphis robusta CCNP1315</name>
    <dbReference type="NCBI Taxonomy" id="3110306"/>
    <lineage>
        <taxon>Bacteria</taxon>
        <taxon>Bacillati</taxon>
        <taxon>Cyanobacteriota</taxon>
        <taxon>Cyanophyceae</taxon>
        <taxon>Oscillatoriophycideae</taxon>
        <taxon>Oscillatoriales</taxon>
        <taxon>Sirenicapillariaceae</taxon>
        <taxon>Limnoraphis</taxon>
    </lineage>
</organism>
<keyword evidence="1" id="KW-0812">Transmembrane</keyword>
<sequence length="123" mass="13869">MLISDFTTVSYYEANSPESVVQEVPIPEKPVDQTSKSLEGIGLVYLTSGFLAIVSIIVFLKHLQVRKVVRGQFYLGQPFHKIPCTNCQYFNNNLYMKCAVQPSIVLSENAKDCTDYQPLDESK</sequence>
<evidence type="ECO:0000256" key="1">
    <source>
        <dbReference type="SAM" id="Phobius"/>
    </source>
</evidence>